<keyword evidence="6" id="KW-1185">Reference proteome</keyword>
<reference evidence="5 6" key="1">
    <citation type="submission" date="2018-07" db="EMBL/GenBank/DDBJ databases">
        <title>Arthrobacter sp. nov., isolated from raw cow's milk with high bacterial count.</title>
        <authorList>
            <person name="Hahne J."/>
            <person name="Isele D."/>
            <person name="Lipski A."/>
        </authorList>
    </citation>
    <scope>NUCLEOTIDE SEQUENCE [LARGE SCALE GENOMIC DNA]</scope>
    <source>
        <strain evidence="5 6">JZ R-183</strain>
    </source>
</reference>
<keyword evidence="3" id="KW-0732">Signal</keyword>
<comment type="caution">
    <text evidence="5">The sequence shown here is derived from an EMBL/GenBank/DDBJ whole genome shotgun (WGS) entry which is preliminary data.</text>
</comment>
<dbReference type="InterPro" id="IPR050902">
    <property type="entry name" value="ABC_Transporter_SBP"/>
</dbReference>
<evidence type="ECO:0000256" key="1">
    <source>
        <dbReference type="ARBA" id="ARBA00008814"/>
    </source>
</evidence>
<dbReference type="PROSITE" id="PS51257">
    <property type="entry name" value="PROKAR_LIPOPROTEIN"/>
    <property type="match status" value="1"/>
</dbReference>
<gene>
    <name evidence="5" type="ORF">DWQ67_13005</name>
</gene>
<evidence type="ECO:0000256" key="3">
    <source>
        <dbReference type="SAM" id="SignalP"/>
    </source>
</evidence>
<dbReference type="PANTHER" id="PTHR30535">
    <property type="entry name" value="VITAMIN B12-BINDING PROTEIN"/>
    <property type="match status" value="1"/>
</dbReference>
<dbReference type="EMBL" id="QQXL01000009">
    <property type="protein sequence ID" value="RKW69465.1"/>
    <property type="molecule type" value="Genomic_DNA"/>
</dbReference>
<evidence type="ECO:0000313" key="6">
    <source>
        <dbReference type="Proteomes" id="UP000273119"/>
    </source>
</evidence>
<proteinExistence type="inferred from homology"/>
<feature type="signal peptide" evidence="3">
    <location>
        <begin position="1"/>
        <end position="31"/>
    </location>
</feature>
<organism evidence="5 6">
    <name type="scientific">Galactobacter caseinivorans</name>
    <dbReference type="NCBI Taxonomy" id="2676123"/>
    <lineage>
        <taxon>Bacteria</taxon>
        <taxon>Bacillati</taxon>
        <taxon>Actinomycetota</taxon>
        <taxon>Actinomycetes</taxon>
        <taxon>Micrococcales</taxon>
        <taxon>Micrococcaceae</taxon>
        <taxon>Galactobacter</taxon>
    </lineage>
</organism>
<dbReference type="InterPro" id="IPR002491">
    <property type="entry name" value="ABC_transptr_periplasmic_BD"/>
</dbReference>
<feature type="region of interest" description="Disordered" evidence="2">
    <location>
        <begin position="33"/>
        <end position="72"/>
    </location>
</feature>
<dbReference type="Gene3D" id="3.40.50.1980">
    <property type="entry name" value="Nitrogenase molybdenum iron protein domain"/>
    <property type="match status" value="2"/>
</dbReference>
<evidence type="ECO:0000313" key="5">
    <source>
        <dbReference type="EMBL" id="RKW69465.1"/>
    </source>
</evidence>
<accession>A0A496PG50</accession>
<evidence type="ECO:0000259" key="4">
    <source>
        <dbReference type="PROSITE" id="PS50983"/>
    </source>
</evidence>
<feature type="domain" description="Fe/B12 periplasmic-binding" evidence="4">
    <location>
        <begin position="125"/>
        <end position="388"/>
    </location>
</feature>
<dbReference type="Proteomes" id="UP000273119">
    <property type="component" value="Unassembled WGS sequence"/>
</dbReference>
<dbReference type="PANTHER" id="PTHR30535:SF4">
    <property type="entry name" value="HEMIN-BINDING PERIPLASMIC PROTEIN HMUT"/>
    <property type="match status" value="1"/>
</dbReference>
<feature type="chain" id="PRO_5019864307" evidence="3">
    <location>
        <begin position="32"/>
        <end position="388"/>
    </location>
</feature>
<keyword evidence="5" id="KW-0675">Receptor</keyword>
<dbReference type="Pfam" id="PF01497">
    <property type="entry name" value="Peripla_BP_2"/>
    <property type="match status" value="1"/>
</dbReference>
<protein>
    <submittedName>
        <fullName evidence="5">Hemin receptor</fullName>
    </submittedName>
</protein>
<name>A0A496PG50_9MICC</name>
<comment type="similarity">
    <text evidence="1">Belongs to the bacterial solute-binding protein 8 family.</text>
</comment>
<dbReference type="SUPFAM" id="SSF53807">
    <property type="entry name" value="Helical backbone' metal receptor"/>
    <property type="match status" value="1"/>
</dbReference>
<feature type="compositionally biased region" description="Low complexity" evidence="2">
    <location>
        <begin position="33"/>
        <end position="70"/>
    </location>
</feature>
<dbReference type="AlphaFoldDB" id="A0A496PG50"/>
<evidence type="ECO:0000256" key="2">
    <source>
        <dbReference type="SAM" id="MobiDB-lite"/>
    </source>
</evidence>
<dbReference type="PROSITE" id="PS50983">
    <property type="entry name" value="FE_B12_PBP"/>
    <property type="match status" value="1"/>
</dbReference>
<sequence>MIETPVKTRTALSFAAAAAVAALALASCATAAPGTQAAPPSSSTSAAAVAPQGSVPASGSGDNAAGGSSAPTVTGKDALALKGPALAQTVPDVTAAVKNPRPKLPATVTDSTGKKITVAKTDRLLALDLYGTLTDTVIGLGLQKSLVGRSNSDTQAALKDLPVVTQDGHDLNTEAVLNLRPSLILTNTTIGSEDKYRQLESAGVTVVRFESTPSLDTIDDAIDEVGDALGLPQAAQELADRTERELEAAKATVSQLKANTPVAPRGLVLYVRGTAGVFFILGKDYGAGDIVTALGLEDAAAKNGITQLKPANAEALVSLDPQVVLAMKDGVESTGGVEGLIKRQGMAATTAGANQRIITAADGQLLSYGPRTPANLVSLATAIYTEGK</sequence>